<dbReference type="GeneID" id="27317619"/>
<dbReference type="InParanoid" id="A0A0D1ZX12"/>
<dbReference type="RefSeq" id="XP_016208419.1">
    <property type="nucleotide sequence ID" value="XM_016363748.1"/>
</dbReference>
<dbReference type="AlphaFoldDB" id="A0A0D1ZX12"/>
<reference evidence="1 2" key="1">
    <citation type="submission" date="2015-01" db="EMBL/GenBank/DDBJ databases">
        <title>The Genome Sequence of Ochroconis gallopava CBS43764.</title>
        <authorList>
            <consortium name="The Broad Institute Genomics Platform"/>
            <person name="Cuomo C."/>
            <person name="de Hoog S."/>
            <person name="Gorbushina A."/>
            <person name="Stielow B."/>
            <person name="Teixiera M."/>
            <person name="Abouelleil A."/>
            <person name="Chapman S.B."/>
            <person name="Priest M."/>
            <person name="Young S.K."/>
            <person name="Wortman J."/>
            <person name="Nusbaum C."/>
            <person name="Birren B."/>
        </authorList>
    </citation>
    <scope>NUCLEOTIDE SEQUENCE [LARGE SCALE GENOMIC DNA]</scope>
    <source>
        <strain evidence="1 2">CBS 43764</strain>
    </source>
</reference>
<proteinExistence type="predicted"/>
<evidence type="ECO:0000313" key="2">
    <source>
        <dbReference type="Proteomes" id="UP000053259"/>
    </source>
</evidence>
<dbReference type="Proteomes" id="UP000053259">
    <property type="component" value="Unassembled WGS sequence"/>
</dbReference>
<accession>A0A0D1ZX12</accession>
<dbReference type="EMBL" id="KN847636">
    <property type="protein sequence ID" value="KIV98549.1"/>
    <property type="molecule type" value="Genomic_DNA"/>
</dbReference>
<dbReference type="VEuPathDB" id="FungiDB:PV09_09646"/>
<evidence type="ECO:0000313" key="1">
    <source>
        <dbReference type="EMBL" id="KIV98549.1"/>
    </source>
</evidence>
<sequence length="111" mass="12377">MTALKPEQYPVADNASFVPLKAYWVHQARGGATRTDISTILQQLDLPFEYHHMKTAKEAASSKPWTIFKLTRNSIIRPVHMVTSGSDEICKITGAIFTHNVRKAIFPPGSP</sequence>
<keyword evidence="2" id="KW-1185">Reference proteome</keyword>
<dbReference type="HOGENOM" id="CLU_2160347_0_0_1"/>
<name>A0A0D1ZX12_9PEZI</name>
<organism evidence="1 2">
    <name type="scientific">Verruconis gallopava</name>
    <dbReference type="NCBI Taxonomy" id="253628"/>
    <lineage>
        <taxon>Eukaryota</taxon>
        <taxon>Fungi</taxon>
        <taxon>Dikarya</taxon>
        <taxon>Ascomycota</taxon>
        <taxon>Pezizomycotina</taxon>
        <taxon>Dothideomycetes</taxon>
        <taxon>Pleosporomycetidae</taxon>
        <taxon>Venturiales</taxon>
        <taxon>Sympoventuriaceae</taxon>
        <taxon>Verruconis</taxon>
    </lineage>
</organism>
<gene>
    <name evidence="1" type="ORF">PV09_09646</name>
</gene>
<protein>
    <submittedName>
        <fullName evidence="1">Uncharacterized protein</fullName>
    </submittedName>
</protein>